<evidence type="ECO:0000313" key="3">
    <source>
        <dbReference type="EMBL" id="QTG15263.1"/>
    </source>
</evidence>
<reference evidence="3" key="2">
    <citation type="submission" date="2020-02" db="EMBL/GenBank/DDBJ databases">
        <title>Unexpected conservation and global transmission of agrobacterial virulence plasmids.</title>
        <authorList>
            <person name="Weisberg A.J."/>
            <person name="Davis E.W. II"/>
            <person name="Tabima J.R."/>
            <person name="Belcher M.S."/>
            <person name="Miller M."/>
            <person name="Kuo C.-H."/>
            <person name="Loper J.E."/>
            <person name="Grunwald N.J."/>
            <person name="Putnam M.L."/>
            <person name="Chang J.H."/>
        </authorList>
    </citation>
    <scope>NUCLEOTIDE SEQUENCE</scope>
    <source>
        <strain evidence="3">Q15/94</strain>
    </source>
</reference>
<dbReference type="Proteomes" id="UP000702952">
    <property type="component" value="Unassembled WGS sequence"/>
</dbReference>
<dbReference type="Proteomes" id="UP000663946">
    <property type="component" value="Chromosome 2"/>
</dbReference>
<dbReference type="EMBL" id="JAAMAY010000026">
    <property type="protein sequence ID" value="NTC29558.1"/>
    <property type="molecule type" value="Genomic_DNA"/>
</dbReference>
<evidence type="ECO:0000313" key="2">
    <source>
        <dbReference type="EMBL" id="NTC29558.1"/>
    </source>
</evidence>
<accession>A0A1V2AME6</accession>
<dbReference type="EMBL" id="CP049217">
    <property type="protein sequence ID" value="QTG15263.1"/>
    <property type="molecule type" value="Genomic_DNA"/>
</dbReference>
<organism evidence="2 4">
    <name type="scientific">Agrobacterium tumefaciens</name>
    <dbReference type="NCBI Taxonomy" id="358"/>
    <lineage>
        <taxon>Bacteria</taxon>
        <taxon>Pseudomonadati</taxon>
        <taxon>Pseudomonadota</taxon>
        <taxon>Alphaproteobacteria</taxon>
        <taxon>Hyphomicrobiales</taxon>
        <taxon>Rhizobiaceae</taxon>
        <taxon>Rhizobium/Agrobacterium group</taxon>
        <taxon>Agrobacterium</taxon>
        <taxon>Agrobacterium tumefaciens complex</taxon>
    </lineage>
</organism>
<evidence type="ECO:0000256" key="1">
    <source>
        <dbReference type="SAM" id="MobiDB-lite"/>
    </source>
</evidence>
<dbReference type="AlphaFoldDB" id="A0A1V2AME6"/>
<feature type="region of interest" description="Disordered" evidence="1">
    <location>
        <begin position="1"/>
        <end position="32"/>
    </location>
</feature>
<name>A0A1V2AME6_AGRTU</name>
<sequence length="59" mass="6724">MDLADPSSAEQCQFRNHLSSGSSHPSSTPGKTEYERKQCFDMEYMFYFARSTSEACQAF</sequence>
<reference evidence="2" key="1">
    <citation type="journal article" date="2020" name="Science">
        <title>Unexpected conservation and global transmission of agrobacterial virulence plasmids.</title>
        <authorList>
            <person name="Weisberg A.J."/>
            <person name="Davis E.W. 2nd"/>
            <person name="Tabima J."/>
            <person name="Belcher M.S."/>
            <person name="Miller M."/>
            <person name="Kuo C.H."/>
            <person name="Loper J.E."/>
            <person name="Grunwald N.J."/>
            <person name="Putnam M.L."/>
            <person name="Chang J.H."/>
        </authorList>
    </citation>
    <scope>NUCLEOTIDE SEQUENCE</scope>
    <source>
        <strain evidence="2">17-1853-1a</strain>
    </source>
</reference>
<feature type="compositionally biased region" description="Polar residues" evidence="1">
    <location>
        <begin position="8"/>
        <end position="18"/>
    </location>
</feature>
<evidence type="ECO:0000313" key="4">
    <source>
        <dbReference type="Proteomes" id="UP000702952"/>
    </source>
</evidence>
<proteinExistence type="predicted"/>
<feature type="compositionally biased region" description="Low complexity" evidence="1">
    <location>
        <begin position="19"/>
        <end position="30"/>
    </location>
</feature>
<protein>
    <submittedName>
        <fullName evidence="2">Uncharacterized protein</fullName>
    </submittedName>
</protein>
<gene>
    <name evidence="2" type="ORF">G6M46_15565</name>
    <name evidence="3" type="ORF">G6M86_18510</name>
</gene>